<dbReference type="InterPro" id="IPR043198">
    <property type="entry name" value="Cyclin/Ssn8"/>
</dbReference>
<dbReference type="InterPro" id="IPR036915">
    <property type="entry name" value="Cyclin-like_sf"/>
</dbReference>
<evidence type="ECO:0000313" key="5">
    <source>
        <dbReference type="Proteomes" id="UP001583177"/>
    </source>
</evidence>
<protein>
    <recommendedName>
        <fullName evidence="3">Cyclin C-terminal domain-containing protein</fullName>
    </recommendedName>
</protein>
<feature type="region of interest" description="Disordered" evidence="2">
    <location>
        <begin position="370"/>
        <end position="417"/>
    </location>
</feature>
<dbReference type="SUPFAM" id="SSF47954">
    <property type="entry name" value="Cyclin-like"/>
    <property type="match status" value="2"/>
</dbReference>
<evidence type="ECO:0000313" key="4">
    <source>
        <dbReference type="EMBL" id="KAL1848506.1"/>
    </source>
</evidence>
<dbReference type="CDD" id="cd20524">
    <property type="entry name" value="CYCLIN_CCNH_rpt1"/>
    <property type="match status" value="1"/>
</dbReference>
<evidence type="ECO:0000259" key="3">
    <source>
        <dbReference type="Pfam" id="PF16899"/>
    </source>
</evidence>
<accession>A0ABR3VYI1</accession>
<proteinExistence type="predicted"/>
<dbReference type="Pfam" id="PF16899">
    <property type="entry name" value="Cyclin_C_2"/>
    <property type="match status" value="1"/>
</dbReference>
<sequence length="417" mass="46321">MATEDERYRQSTQFRLWSFSPGQLAELRAKTNNLARQNISDRLASSTASSSTVASANQSGANTPIPTPNNSTPATDPTQVSVAAAPADVPTESTSSSNKPPLPEFLTPAEEEQLLRFYTVECLRAAEFCQLPTEIRATSAIFLRRFFVTHSIMTYPPTKMLKTCLFYGSKAENSYPRVNSFAEKFPNTTGEEILAGEFLLCQGLRFAFDVRHPYRALEGAIMQLRSFGDVDDSKISRAQSRGRDILKFSPLVTDAYFHYTPSQIMLATLSLADHDLFERLTQAMFPQLPSDDPNAHKAEILSQAIKEKTVSTVMACKDMLSQEPPERMTNFWGTPESSALMKPLVRKLKRCRDPDRFDLIGLHKKRLEFKENEKKPGKGAVEDDGAVFSGSNGTGKGDADRDAKRRKVADDPFGPAL</sequence>
<keyword evidence="5" id="KW-1185">Reference proteome</keyword>
<dbReference type="Proteomes" id="UP001583177">
    <property type="component" value="Unassembled WGS sequence"/>
</dbReference>
<dbReference type="Gene3D" id="1.10.472.10">
    <property type="entry name" value="Cyclin-like"/>
    <property type="match status" value="2"/>
</dbReference>
<evidence type="ECO:0000256" key="2">
    <source>
        <dbReference type="SAM" id="MobiDB-lite"/>
    </source>
</evidence>
<dbReference type="InterPro" id="IPR031658">
    <property type="entry name" value="Cyclin_C_2"/>
</dbReference>
<feature type="region of interest" description="Disordered" evidence="2">
    <location>
        <begin position="38"/>
        <end position="103"/>
    </location>
</feature>
<comment type="caution">
    <text evidence="4">The sequence shown here is derived from an EMBL/GenBank/DDBJ whole genome shotgun (WGS) entry which is preliminary data.</text>
</comment>
<evidence type="ECO:0000256" key="1">
    <source>
        <dbReference type="ARBA" id="ARBA00023127"/>
    </source>
</evidence>
<keyword evidence="1" id="KW-0195">Cyclin</keyword>
<dbReference type="PANTHER" id="PTHR10026">
    <property type="entry name" value="CYCLIN"/>
    <property type="match status" value="1"/>
</dbReference>
<dbReference type="EMBL" id="JAWRVE010000218">
    <property type="protein sequence ID" value="KAL1848506.1"/>
    <property type="molecule type" value="Genomic_DNA"/>
</dbReference>
<reference evidence="4 5" key="1">
    <citation type="journal article" date="2024" name="IMA Fungus">
        <title>IMA Genome - F19 : A genome assembly and annotation guide to empower mycologists, including annotated draft genome sequences of Ceratocystis pirilliformis, Diaporthe australafricana, Fusarium ophioides, Paecilomyces lecythidis, and Sporothrix stenoceras.</title>
        <authorList>
            <person name="Aylward J."/>
            <person name="Wilson A.M."/>
            <person name="Visagie C.M."/>
            <person name="Spraker J."/>
            <person name="Barnes I."/>
            <person name="Buitendag C."/>
            <person name="Ceriani C."/>
            <person name="Del Mar Angel L."/>
            <person name="du Plessis D."/>
            <person name="Fuchs T."/>
            <person name="Gasser K."/>
            <person name="Kramer D."/>
            <person name="Li W."/>
            <person name="Munsamy K."/>
            <person name="Piso A."/>
            <person name="Price J.L."/>
            <person name="Sonnekus B."/>
            <person name="Thomas C."/>
            <person name="van der Nest A."/>
            <person name="van Dijk A."/>
            <person name="van Heerden A."/>
            <person name="van Vuuren N."/>
            <person name="Yilmaz N."/>
            <person name="Duong T.A."/>
            <person name="van der Merwe N.A."/>
            <person name="Wingfield M.J."/>
            <person name="Wingfield B.D."/>
        </authorList>
    </citation>
    <scope>NUCLEOTIDE SEQUENCE [LARGE SCALE GENOMIC DNA]</scope>
    <source>
        <strain evidence="4 5">CMW 18300</strain>
    </source>
</reference>
<feature type="domain" description="Cyclin C-terminal" evidence="3">
    <location>
        <begin position="212"/>
        <end position="321"/>
    </location>
</feature>
<feature type="compositionally biased region" description="Low complexity" evidence="2">
    <location>
        <begin position="44"/>
        <end position="75"/>
    </location>
</feature>
<name>A0ABR3VYI1_9PEZI</name>
<gene>
    <name evidence="4" type="ORF">Daus18300_013607</name>
</gene>
<dbReference type="CDD" id="cd20525">
    <property type="entry name" value="CYCLIN_CCNH_rpt2"/>
    <property type="match status" value="1"/>
</dbReference>
<organism evidence="4 5">
    <name type="scientific">Diaporthe australafricana</name>
    <dbReference type="NCBI Taxonomy" id="127596"/>
    <lineage>
        <taxon>Eukaryota</taxon>
        <taxon>Fungi</taxon>
        <taxon>Dikarya</taxon>
        <taxon>Ascomycota</taxon>
        <taxon>Pezizomycotina</taxon>
        <taxon>Sordariomycetes</taxon>
        <taxon>Sordariomycetidae</taxon>
        <taxon>Diaporthales</taxon>
        <taxon>Diaporthaceae</taxon>
        <taxon>Diaporthe</taxon>
    </lineage>
</organism>